<gene>
    <name evidence="1" type="ORF">FNT36_06115</name>
</gene>
<evidence type="ECO:0000313" key="2">
    <source>
        <dbReference type="Proteomes" id="UP000317624"/>
    </source>
</evidence>
<comment type="caution">
    <text evidence="1">The sequence shown here is derived from an EMBL/GenBank/DDBJ whole genome shotgun (WGS) entry which is preliminary data.</text>
</comment>
<accession>A0A558C4N1</accession>
<dbReference type="RefSeq" id="WP_233635708.1">
    <property type="nucleotide sequence ID" value="NZ_VMRJ01000001.1"/>
</dbReference>
<dbReference type="AlphaFoldDB" id="A0A558C4N1"/>
<name>A0A558C4N1_9BACT</name>
<sequence>MPGTPFVPPGISLSIPGVSVPTTAQSTYKSNNTSADYVQDVTLDRLTLTVTNPSTQNFDFLKSISIYISTDAAGSNKVLLASLATVPTGQTSINLTPAGNKLDLYLKSNSYTLTTTAELAQTLRQNTDVRADSRFTVHANLP</sequence>
<dbReference type="EMBL" id="VMRJ01000001">
    <property type="protein sequence ID" value="TVT43657.1"/>
    <property type="molecule type" value="Genomic_DNA"/>
</dbReference>
<proteinExistence type="predicted"/>
<protein>
    <submittedName>
        <fullName evidence="1">Uncharacterized protein</fullName>
    </submittedName>
</protein>
<reference evidence="1 2" key="1">
    <citation type="submission" date="2019-07" db="EMBL/GenBank/DDBJ databases">
        <title>Hymenobacter sp. straun FUR1 Genome sequencing and assembly.</title>
        <authorList>
            <person name="Chhetri G."/>
        </authorList>
    </citation>
    <scope>NUCLEOTIDE SEQUENCE [LARGE SCALE GENOMIC DNA]</scope>
    <source>
        <strain evidence="1 2">Fur1</strain>
    </source>
</reference>
<dbReference type="Proteomes" id="UP000317624">
    <property type="component" value="Unassembled WGS sequence"/>
</dbReference>
<keyword evidence="2" id="KW-1185">Reference proteome</keyword>
<organism evidence="1 2">
    <name type="scientific">Hymenobacter setariae</name>
    <dbReference type="NCBI Taxonomy" id="2594794"/>
    <lineage>
        <taxon>Bacteria</taxon>
        <taxon>Pseudomonadati</taxon>
        <taxon>Bacteroidota</taxon>
        <taxon>Cytophagia</taxon>
        <taxon>Cytophagales</taxon>
        <taxon>Hymenobacteraceae</taxon>
        <taxon>Hymenobacter</taxon>
    </lineage>
</organism>
<evidence type="ECO:0000313" key="1">
    <source>
        <dbReference type="EMBL" id="TVT43657.1"/>
    </source>
</evidence>